<keyword evidence="5 6" id="KW-0472">Membrane</keyword>
<evidence type="ECO:0000256" key="2">
    <source>
        <dbReference type="ARBA" id="ARBA00007165"/>
    </source>
</evidence>
<comment type="caution">
    <text evidence="7">The sequence shown here is derived from an EMBL/GenBank/DDBJ whole genome shotgun (WGS) entry which is preliminary data.</text>
</comment>
<evidence type="ECO:0000256" key="1">
    <source>
        <dbReference type="ARBA" id="ARBA00004370"/>
    </source>
</evidence>
<evidence type="ECO:0000256" key="3">
    <source>
        <dbReference type="ARBA" id="ARBA00022692"/>
    </source>
</evidence>
<reference evidence="7 8" key="1">
    <citation type="submission" date="2022-02" db="EMBL/GenBank/DDBJ databases">
        <title>Draft genome sequence of Mezorhizobium retamae strain IRAMC:0171 isolated from Retama raetam nodules.</title>
        <authorList>
            <person name="Bengaied R."/>
            <person name="Sbissi I."/>
            <person name="Huber K."/>
            <person name="Ghodbane F."/>
            <person name="Nouioui I."/>
            <person name="Tarhouni M."/>
            <person name="Gtari M."/>
        </authorList>
    </citation>
    <scope>NUCLEOTIDE SEQUENCE [LARGE SCALE GENOMIC DNA]</scope>
    <source>
        <strain evidence="7 8">IRAMC:0171</strain>
    </source>
</reference>
<evidence type="ECO:0000256" key="5">
    <source>
        <dbReference type="ARBA" id="ARBA00023136"/>
    </source>
</evidence>
<proteinExistence type="inferred from homology"/>
<dbReference type="Proteomes" id="UP001201701">
    <property type="component" value="Unassembled WGS sequence"/>
</dbReference>
<dbReference type="PROSITE" id="PS50895">
    <property type="entry name" value="SURF1"/>
    <property type="match status" value="1"/>
</dbReference>
<name>A0ABS9QI34_9HYPH</name>
<protein>
    <recommendedName>
        <fullName evidence="6">SURF1-like protein</fullName>
    </recommendedName>
</protein>
<evidence type="ECO:0000313" key="8">
    <source>
        <dbReference type="Proteomes" id="UP001201701"/>
    </source>
</evidence>
<gene>
    <name evidence="7" type="ORF">L4923_14885</name>
</gene>
<dbReference type="PANTHER" id="PTHR23427">
    <property type="entry name" value="SURFEIT LOCUS PROTEIN"/>
    <property type="match status" value="1"/>
</dbReference>
<dbReference type="Pfam" id="PF02104">
    <property type="entry name" value="SURF1"/>
    <property type="match status" value="1"/>
</dbReference>
<dbReference type="InterPro" id="IPR045214">
    <property type="entry name" value="Surf1/Surf4"/>
</dbReference>
<dbReference type="PANTHER" id="PTHR23427:SF2">
    <property type="entry name" value="SURFEIT LOCUS PROTEIN 1"/>
    <property type="match status" value="1"/>
</dbReference>
<evidence type="ECO:0000256" key="4">
    <source>
        <dbReference type="ARBA" id="ARBA00022989"/>
    </source>
</evidence>
<comment type="similarity">
    <text evidence="2 6">Belongs to the SURF1 family.</text>
</comment>
<dbReference type="CDD" id="cd06662">
    <property type="entry name" value="SURF1"/>
    <property type="match status" value="1"/>
</dbReference>
<keyword evidence="4 6" id="KW-1133">Transmembrane helix</keyword>
<comment type="subcellular location">
    <subcellularLocation>
        <location evidence="6">Cell membrane</location>
        <topology evidence="6">Multi-pass membrane protein</topology>
    </subcellularLocation>
    <subcellularLocation>
        <location evidence="1">Membrane</location>
    </subcellularLocation>
</comment>
<dbReference type="EMBL" id="JAKREW010000013">
    <property type="protein sequence ID" value="MCG7506309.1"/>
    <property type="molecule type" value="Genomic_DNA"/>
</dbReference>
<keyword evidence="8" id="KW-1185">Reference proteome</keyword>
<keyword evidence="6" id="KW-1003">Cell membrane</keyword>
<keyword evidence="3 6" id="KW-0812">Transmembrane</keyword>
<evidence type="ECO:0000256" key="6">
    <source>
        <dbReference type="RuleBase" id="RU363076"/>
    </source>
</evidence>
<evidence type="ECO:0000313" key="7">
    <source>
        <dbReference type="EMBL" id="MCG7506309.1"/>
    </source>
</evidence>
<feature type="transmembrane region" description="Helical" evidence="6">
    <location>
        <begin position="227"/>
        <end position="245"/>
    </location>
</feature>
<dbReference type="RefSeq" id="WP_239366362.1">
    <property type="nucleotide sequence ID" value="NZ_JAKREW010000013.1"/>
</dbReference>
<sequence>MTQASDQVVRRGGPRKTLALGLGLVAFVILIGLGTWQVERLAWKEGLIETIDRRMNAAPVALPDVEKQFSATGDIDYMPVTLNGSFLHQGERHFFTTWNGKTGYSVYTPLKLADGRFVFVNRGFVPYELKDPATRVQGEISGDVRVTGLARNPLPGKPSMMVPDNDIAKNIFYWKDRDAMATTAGLPAGAVVLPFFVDADNSANPGGLPIGGTTMVDLPNNHLQYAVTWYGLAAALVGVMAVWLLKGRKNG</sequence>
<feature type="transmembrane region" description="Helical" evidence="6">
    <location>
        <begin position="18"/>
        <end position="36"/>
    </location>
</feature>
<accession>A0ABS9QI34</accession>
<dbReference type="InterPro" id="IPR002994">
    <property type="entry name" value="Surf1/Shy1"/>
</dbReference>
<organism evidence="7 8">
    <name type="scientific">Mesorhizobium retamae</name>
    <dbReference type="NCBI Taxonomy" id="2912854"/>
    <lineage>
        <taxon>Bacteria</taxon>
        <taxon>Pseudomonadati</taxon>
        <taxon>Pseudomonadota</taxon>
        <taxon>Alphaproteobacteria</taxon>
        <taxon>Hyphomicrobiales</taxon>
        <taxon>Phyllobacteriaceae</taxon>
        <taxon>Mesorhizobium</taxon>
    </lineage>
</organism>